<protein>
    <submittedName>
        <fullName evidence="6">Fes1-domain-containing protein</fullName>
    </submittedName>
</protein>
<dbReference type="InterPro" id="IPR013918">
    <property type="entry name" value="Nucleotide_exch_fac_Fes1"/>
</dbReference>
<dbReference type="RefSeq" id="XP_033464496.1">
    <property type="nucleotide sequence ID" value="XM_033600697.1"/>
</dbReference>
<reference evidence="6" key="2">
    <citation type="submission" date="2020-04" db="EMBL/GenBank/DDBJ databases">
        <authorList>
            <consortium name="NCBI Genome Project"/>
        </authorList>
    </citation>
    <scope>NUCLEOTIDE SEQUENCE</scope>
    <source>
        <strain evidence="6">CBS 342.82</strain>
    </source>
</reference>
<evidence type="ECO:0000256" key="1">
    <source>
        <dbReference type="ARBA" id="ARBA00011045"/>
    </source>
</evidence>
<keyword evidence="5" id="KW-1185">Reference proteome</keyword>
<dbReference type="GO" id="GO:0000774">
    <property type="term" value="F:adenyl-nucleotide exchange factor activity"/>
    <property type="evidence" value="ECO:0007669"/>
    <property type="project" value="TreeGrafter"/>
</dbReference>
<evidence type="ECO:0000256" key="3">
    <source>
        <dbReference type="ARBA" id="ARBA00024912"/>
    </source>
</evidence>
<reference evidence="6" key="3">
    <citation type="submission" date="2025-08" db="UniProtKB">
        <authorList>
            <consortium name="RefSeq"/>
        </authorList>
    </citation>
    <scope>IDENTIFICATION</scope>
    <source>
        <strain evidence="6">CBS 342.82</strain>
    </source>
</reference>
<dbReference type="Proteomes" id="UP000504637">
    <property type="component" value="Unplaced"/>
</dbReference>
<comment type="similarity">
    <text evidence="1">Belongs to the FES1 family.</text>
</comment>
<feature type="domain" description="Nucleotide exchange factor Fes1" evidence="4">
    <location>
        <begin position="5"/>
        <end position="91"/>
    </location>
</feature>
<evidence type="ECO:0000313" key="5">
    <source>
        <dbReference type="Proteomes" id="UP000504637"/>
    </source>
</evidence>
<evidence type="ECO:0000259" key="4">
    <source>
        <dbReference type="Pfam" id="PF08609"/>
    </source>
</evidence>
<dbReference type="OrthoDB" id="10250458at2759"/>
<dbReference type="GeneID" id="54358497"/>
<dbReference type="AlphaFoldDB" id="A0A6J3MHP7"/>
<accession>A0A6J3MHP7</accession>
<dbReference type="InterPro" id="IPR016024">
    <property type="entry name" value="ARM-type_fold"/>
</dbReference>
<dbReference type="PANTHER" id="PTHR19316:SF18">
    <property type="entry name" value="HSP70-BINDING PROTEIN 1"/>
    <property type="match status" value="1"/>
</dbReference>
<organism evidence="6">
    <name type="scientific">Dissoconium aciculare CBS 342.82</name>
    <dbReference type="NCBI Taxonomy" id="1314786"/>
    <lineage>
        <taxon>Eukaryota</taxon>
        <taxon>Fungi</taxon>
        <taxon>Dikarya</taxon>
        <taxon>Ascomycota</taxon>
        <taxon>Pezizomycotina</taxon>
        <taxon>Dothideomycetes</taxon>
        <taxon>Dothideomycetidae</taxon>
        <taxon>Mycosphaerellales</taxon>
        <taxon>Dissoconiaceae</taxon>
        <taxon>Dissoconium</taxon>
    </lineage>
</organism>
<dbReference type="PANTHER" id="PTHR19316">
    <property type="entry name" value="PROTEIN FOLDING REGULATOR"/>
    <property type="match status" value="1"/>
</dbReference>
<sequence length="214" mass="23015">MAGSLNNLLAWSTANSVAPQDGSAPASSTPSSGLNAEMLAELLGGPSDADRMRDAMSAITLPLEQVSLENKLIAWDNLEQLIEQIDNANNMDPMGLWPPLLRQLENPEAELRRMAAWCASTAVQNNVKAQEKFLAEGGIPKLVKLATEDPVQSVRKKAITALSSAVRNFQPGLDELEQSVPDAIWTKKQGLDAADMEAVDEVISALRDHSASRS</sequence>
<dbReference type="SUPFAM" id="SSF48371">
    <property type="entry name" value="ARM repeat"/>
    <property type="match status" value="1"/>
</dbReference>
<dbReference type="Gene3D" id="1.25.10.10">
    <property type="entry name" value="Leucine-rich Repeat Variant"/>
    <property type="match status" value="1"/>
</dbReference>
<dbReference type="Pfam" id="PF08609">
    <property type="entry name" value="Fes1"/>
    <property type="match status" value="1"/>
</dbReference>
<comment type="function">
    <text evidence="3">Functions as a nucleotide exchange factor (NEF) for Hsp70 chaperones which accelerates the release of ADP. Required for fully efficient Hsp70-mediated folding of proteins.</text>
</comment>
<gene>
    <name evidence="6" type="ORF">K489DRAFT_310377</name>
</gene>
<dbReference type="InterPro" id="IPR050693">
    <property type="entry name" value="Hsp70_NEF-Inhibitors"/>
</dbReference>
<name>A0A6J3MHP7_9PEZI</name>
<proteinExistence type="inferred from homology"/>
<keyword evidence="2" id="KW-0677">Repeat</keyword>
<evidence type="ECO:0000313" key="6">
    <source>
        <dbReference type="RefSeq" id="XP_033464496.1"/>
    </source>
</evidence>
<reference evidence="6" key="1">
    <citation type="submission" date="2020-01" db="EMBL/GenBank/DDBJ databases">
        <authorList>
            <consortium name="DOE Joint Genome Institute"/>
            <person name="Haridas S."/>
            <person name="Albert R."/>
            <person name="Binder M."/>
            <person name="Bloem J."/>
            <person name="Labutti K."/>
            <person name="Salamov A."/>
            <person name="Andreopoulos B."/>
            <person name="Baker S.E."/>
            <person name="Barry K."/>
            <person name="Bills G."/>
            <person name="Bluhm B.H."/>
            <person name="Cannon C."/>
            <person name="Castanera R."/>
            <person name="Culley D.E."/>
            <person name="Daum C."/>
            <person name="Ezra D."/>
            <person name="Gonzalez J.B."/>
            <person name="Henrissat B."/>
            <person name="Kuo A."/>
            <person name="Liang C."/>
            <person name="Lipzen A."/>
            <person name="Lutzoni F."/>
            <person name="Magnuson J."/>
            <person name="Mondo S."/>
            <person name="Nolan M."/>
            <person name="Ohm R."/>
            <person name="Pangilinan J."/>
            <person name="Park H.-J."/>
            <person name="Ramirez L."/>
            <person name="Alfaro M."/>
            <person name="Sun H."/>
            <person name="Tritt A."/>
            <person name="Yoshinaga Y."/>
            <person name="Zwiers L.-H."/>
            <person name="Turgeon B.G."/>
            <person name="Goodwin S.B."/>
            <person name="Spatafora J.W."/>
            <person name="Crous P.W."/>
            <person name="Grigoriev I.V."/>
        </authorList>
    </citation>
    <scope>NUCLEOTIDE SEQUENCE</scope>
    <source>
        <strain evidence="6">CBS 342.82</strain>
    </source>
</reference>
<evidence type="ECO:0000256" key="2">
    <source>
        <dbReference type="ARBA" id="ARBA00022737"/>
    </source>
</evidence>
<dbReference type="InterPro" id="IPR011989">
    <property type="entry name" value="ARM-like"/>
</dbReference>
<dbReference type="GO" id="GO:0005783">
    <property type="term" value="C:endoplasmic reticulum"/>
    <property type="evidence" value="ECO:0007669"/>
    <property type="project" value="TreeGrafter"/>
</dbReference>